<reference evidence="7 8" key="1">
    <citation type="submission" date="2023-03" db="EMBL/GenBank/DDBJ databases">
        <title>Draft assemblies of triclosan tolerant bacteria isolated from returned activated sludge.</title>
        <authorList>
            <person name="Van Hamelsveld S."/>
        </authorList>
    </citation>
    <scope>NUCLEOTIDE SEQUENCE [LARGE SCALE GENOMIC DNA]</scope>
    <source>
        <strain evidence="7 8">GW210010_S58</strain>
    </source>
</reference>
<sequence>MLRKLILLLLSAITISAIAADAPAPISQSLPTHPKVTFAVIRTAKLSVTEALVYAGGSFTSKVSNDFSAFLVRHGADTFLFDAGLGSKVADQYRLDMPWWQSLFFKYEDPVDPVRAQLLRAGIEPVQTIILSHSHWDHASGIVDFPDSTVLVHPAELEMIRHPAAGVGGSWHSQVSAQSIKWKALAFRPVSYRGFASSLDLYGDGTVVLVPLLGHTRGSIGMFITVDSGKQYFFVGDAVWNAKALKFGSPKFWAARWLVDGEIEQTQDTVDQIRVLMDAHPDIVVVPSHDGSVQTALGYFPAWVE</sequence>
<protein>
    <submittedName>
        <fullName evidence="7">MBL fold metallo-hydrolase</fullName>
    </submittedName>
</protein>
<organism evidence="7 8">
    <name type="scientific">Cupriavidus basilensis</name>
    <dbReference type="NCBI Taxonomy" id="68895"/>
    <lineage>
        <taxon>Bacteria</taxon>
        <taxon>Pseudomonadati</taxon>
        <taxon>Pseudomonadota</taxon>
        <taxon>Betaproteobacteria</taxon>
        <taxon>Burkholderiales</taxon>
        <taxon>Burkholderiaceae</taxon>
        <taxon>Cupriavidus</taxon>
    </lineage>
</organism>
<dbReference type="EMBL" id="JARJLM010000313">
    <property type="protein sequence ID" value="MDF3834893.1"/>
    <property type="molecule type" value="Genomic_DNA"/>
</dbReference>
<feature type="domain" description="Metallo-beta-lactamase" evidence="6">
    <location>
        <begin position="66"/>
        <end position="289"/>
    </location>
</feature>
<dbReference type="CDD" id="cd07730">
    <property type="entry name" value="metallo-hydrolase-like_MBL-fold"/>
    <property type="match status" value="1"/>
</dbReference>
<dbReference type="InterPro" id="IPR051013">
    <property type="entry name" value="MBL_superfamily_lactonases"/>
</dbReference>
<keyword evidence="3" id="KW-0378">Hydrolase</keyword>
<keyword evidence="8" id="KW-1185">Reference proteome</keyword>
<feature type="signal peptide" evidence="5">
    <location>
        <begin position="1"/>
        <end position="19"/>
    </location>
</feature>
<feature type="chain" id="PRO_5046272079" evidence="5">
    <location>
        <begin position="20"/>
        <end position="305"/>
    </location>
</feature>
<evidence type="ECO:0000256" key="2">
    <source>
        <dbReference type="ARBA" id="ARBA00022723"/>
    </source>
</evidence>
<dbReference type="Pfam" id="PF00753">
    <property type="entry name" value="Lactamase_B"/>
    <property type="match status" value="1"/>
</dbReference>
<name>A0ABT6AQL1_9BURK</name>
<accession>A0ABT6AQL1</accession>
<proteinExistence type="inferred from homology"/>
<gene>
    <name evidence="7" type="ORF">P3W85_18295</name>
</gene>
<evidence type="ECO:0000256" key="5">
    <source>
        <dbReference type="SAM" id="SignalP"/>
    </source>
</evidence>
<evidence type="ECO:0000256" key="4">
    <source>
        <dbReference type="ARBA" id="ARBA00022833"/>
    </source>
</evidence>
<comment type="similarity">
    <text evidence="1">Belongs to the metallo-beta-lactamase superfamily.</text>
</comment>
<comment type="caution">
    <text evidence="7">The sequence shown here is derived from an EMBL/GenBank/DDBJ whole genome shotgun (WGS) entry which is preliminary data.</text>
</comment>
<dbReference type="SMART" id="SM00849">
    <property type="entry name" value="Lactamase_B"/>
    <property type="match status" value="1"/>
</dbReference>
<evidence type="ECO:0000313" key="7">
    <source>
        <dbReference type="EMBL" id="MDF3834893.1"/>
    </source>
</evidence>
<keyword evidence="2" id="KW-0479">Metal-binding</keyword>
<evidence type="ECO:0000259" key="6">
    <source>
        <dbReference type="SMART" id="SM00849"/>
    </source>
</evidence>
<dbReference type="PANTHER" id="PTHR42978">
    <property type="entry name" value="QUORUM-QUENCHING LACTONASE YTNP-RELATED-RELATED"/>
    <property type="match status" value="1"/>
</dbReference>
<dbReference type="PANTHER" id="PTHR42978:SF3">
    <property type="entry name" value="BLR3078 PROTEIN"/>
    <property type="match status" value="1"/>
</dbReference>
<dbReference type="Proteomes" id="UP001216674">
    <property type="component" value="Unassembled WGS sequence"/>
</dbReference>
<evidence type="ECO:0000256" key="3">
    <source>
        <dbReference type="ARBA" id="ARBA00022801"/>
    </source>
</evidence>
<dbReference type="Gene3D" id="3.60.15.10">
    <property type="entry name" value="Ribonuclease Z/Hydroxyacylglutathione hydrolase-like"/>
    <property type="match status" value="1"/>
</dbReference>
<evidence type="ECO:0000256" key="1">
    <source>
        <dbReference type="ARBA" id="ARBA00007749"/>
    </source>
</evidence>
<dbReference type="SUPFAM" id="SSF56281">
    <property type="entry name" value="Metallo-hydrolase/oxidoreductase"/>
    <property type="match status" value="1"/>
</dbReference>
<dbReference type="RefSeq" id="WP_276265831.1">
    <property type="nucleotide sequence ID" value="NZ_JARJLM010000313.1"/>
</dbReference>
<keyword evidence="5" id="KW-0732">Signal</keyword>
<dbReference type="InterPro" id="IPR036866">
    <property type="entry name" value="RibonucZ/Hydroxyglut_hydro"/>
</dbReference>
<dbReference type="InterPro" id="IPR001279">
    <property type="entry name" value="Metallo-B-lactamas"/>
</dbReference>
<evidence type="ECO:0000313" key="8">
    <source>
        <dbReference type="Proteomes" id="UP001216674"/>
    </source>
</evidence>
<keyword evidence="4" id="KW-0862">Zinc</keyword>